<protein>
    <submittedName>
        <fullName evidence="3">ATP-grasp domain-containing protein</fullName>
    </submittedName>
</protein>
<dbReference type="GO" id="GO:0005524">
    <property type="term" value="F:ATP binding"/>
    <property type="evidence" value="ECO:0007669"/>
    <property type="project" value="UniProtKB-UniRule"/>
</dbReference>
<evidence type="ECO:0000313" key="4">
    <source>
        <dbReference type="Proteomes" id="UP000012179"/>
    </source>
</evidence>
<feature type="domain" description="ATP-grasp" evidence="2">
    <location>
        <begin position="78"/>
        <end position="274"/>
    </location>
</feature>
<name>A0A1W6SL42_9PROT</name>
<organism evidence="3 4">
    <name type="scientific">Nitrosospira lacus</name>
    <dbReference type="NCBI Taxonomy" id="1288494"/>
    <lineage>
        <taxon>Bacteria</taxon>
        <taxon>Pseudomonadati</taxon>
        <taxon>Pseudomonadota</taxon>
        <taxon>Betaproteobacteria</taxon>
        <taxon>Nitrosomonadales</taxon>
        <taxon>Nitrosomonadaceae</taxon>
        <taxon>Nitrosospira</taxon>
    </lineage>
</organism>
<sequence length="345" mass="39428">MYSRHGYKHRVENTAGEQLLKALHAIRRKFPCRPVLFLTEEKSIQTVSERREEILPYYRIHLLAPDRLAALMDKTTFQALAQAHGGRIPKAISISAEDDLLRLDEVDYPCVLKPAYKHYGYGAQFQKAYVVNSRDEAARRWREISPVMPDLILQEWIEGNDSDIYFCLQYVGENGDPVVSFVGRKLRSWPPRIGGTASCIAAPQFERELTAATTGFFRSVGFVGMGSMEFKRNVHNGEFYIVEPTVSRTDFQEEVATVNGVNIPLAAYCHEVGAPIPVINHASPPRLWREPVTDRWARECSTGTPPEIGIPHKSCNAYFRMDDPAPWLKLMRERIFARLKHLLRR</sequence>
<dbReference type="Gene3D" id="3.30.470.20">
    <property type="entry name" value="ATP-grasp fold, B domain"/>
    <property type="match status" value="1"/>
</dbReference>
<evidence type="ECO:0000256" key="1">
    <source>
        <dbReference type="PROSITE-ProRule" id="PRU00409"/>
    </source>
</evidence>
<dbReference type="KEGG" id="nlc:EBAPG3_001255"/>
<evidence type="ECO:0000259" key="2">
    <source>
        <dbReference type="PROSITE" id="PS50975"/>
    </source>
</evidence>
<accession>A0A1W6SL42</accession>
<dbReference type="Proteomes" id="UP000012179">
    <property type="component" value="Chromosome"/>
</dbReference>
<dbReference type="InterPro" id="IPR011761">
    <property type="entry name" value="ATP-grasp"/>
</dbReference>
<reference evidence="3 4" key="1">
    <citation type="journal article" date="2015" name="Int. J. Syst. Evol. Microbiol.">
        <title>Nitrosospira lacus sp. nov., a psychrotolerant, ammonia-oxidizing bacterium from sandy lake sediment.</title>
        <authorList>
            <person name="Urakawa H."/>
            <person name="Garcia J.C."/>
            <person name="Nielsen J.L."/>
            <person name="Le V.Q."/>
            <person name="Kozlowski J.A."/>
            <person name="Stein L.Y."/>
            <person name="Lim C.K."/>
            <person name="Pommerening-Roser A."/>
            <person name="Martens-Habbena W."/>
            <person name="Stahl D.A."/>
            <person name="Klotz M.G."/>
        </authorList>
    </citation>
    <scope>NUCLEOTIDE SEQUENCE [LARGE SCALE GENOMIC DNA]</scope>
    <source>
        <strain evidence="3 4">APG3</strain>
    </source>
</reference>
<dbReference type="GO" id="GO:0046872">
    <property type="term" value="F:metal ion binding"/>
    <property type="evidence" value="ECO:0007669"/>
    <property type="project" value="InterPro"/>
</dbReference>
<keyword evidence="4" id="KW-1185">Reference proteome</keyword>
<keyword evidence="1" id="KW-0547">Nucleotide-binding</keyword>
<dbReference type="eggNOG" id="COG3919">
    <property type="taxonomic scope" value="Bacteria"/>
</dbReference>
<dbReference type="AlphaFoldDB" id="A0A1W6SL42"/>
<evidence type="ECO:0000313" key="3">
    <source>
        <dbReference type="EMBL" id="ARO86519.1"/>
    </source>
</evidence>
<dbReference type="EMBL" id="CP021106">
    <property type="protein sequence ID" value="ARO86519.1"/>
    <property type="molecule type" value="Genomic_DNA"/>
</dbReference>
<gene>
    <name evidence="3" type="ORF">EBAPG3_001255</name>
</gene>
<proteinExistence type="predicted"/>
<dbReference type="SUPFAM" id="SSF56059">
    <property type="entry name" value="Glutathione synthetase ATP-binding domain-like"/>
    <property type="match status" value="1"/>
</dbReference>
<dbReference type="PROSITE" id="PS50975">
    <property type="entry name" value="ATP_GRASP"/>
    <property type="match status" value="1"/>
</dbReference>
<keyword evidence="1" id="KW-0067">ATP-binding</keyword>